<dbReference type="InterPro" id="IPR035965">
    <property type="entry name" value="PAS-like_dom_sf"/>
</dbReference>
<comment type="catalytic activity">
    <reaction evidence="1">
        <text>ATP + protein L-histidine = ADP + protein N-phospho-L-histidine.</text>
        <dbReference type="EC" id="2.7.13.3"/>
    </reaction>
</comment>
<evidence type="ECO:0000256" key="3">
    <source>
        <dbReference type="ARBA" id="ARBA00022553"/>
    </source>
</evidence>
<dbReference type="AlphaFoldDB" id="A0A1C4CAN6"/>
<dbReference type="PROSITE" id="PS50112">
    <property type="entry name" value="PAS"/>
    <property type="match status" value="1"/>
</dbReference>
<evidence type="ECO:0000256" key="5">
    <source>
        <dbReference type="ARBA" id="ARBA00022777"/>
    </source>
</evidence>
<dbReference type="FunFam" id="3.30.565.10:FF:000006">
    <property type="entry name" value="Sensor histidine kinase WalK"/>
    <property type="match status" value="1"/>
</dbReference>
<feature type="coiled-coil region" evidence="6">
    <location>
        <begin position="282"/>
        <end position="319"/>
    </location>
</feature>
<dbReference type="STRING" id="1335309.GA0116948_10431"/>
<proteinExistence type="predicted"/>
<dbReference type="RefSeq" id="WP_089710598.1">
    <property type="nucleotide sequence ID" value="NZ_FMAR01000004.1"/>
</dbReference>
<keyword evidence="5" id="KW-0418">Kinase</keyword>
<keyword evidence="4" id="KW-0808">Transferase</keyword>
<dbReference type="Pfam" id="PF02518">
    <property type="entry name" value="HATPase_c"/>
    <property type="match status" value="1"/>
</dbReference>
<dbReference type="SUPFAM" id="SSF55785">
    <property type="entry name" value="PYP-like sensor domain (PAS domain)"/>
    <property type="match status" value="1"/>
</dbReference>
<dbReference type="CDD" id="cd00082">
    <property type="entry name" value="HisKA"/>
    <property type="match status" value="1"/>
</dbReference>
<dbReference type="SMART" id="SM00091">
    <property type="entry name" value="PAS"/>
    <property type="match status" value="1"/>
</dbReference>
<accession>A0A1C4CAN6</accession>
<dbReference type="InterPro" id="IPR004358">
    <property type="entry name" value="Sig_transdc_His_kin-like_C"/>
</dbReference>
<dbReference type="CDD" id="cd00130">
    <property type="entry name" value="PAS"/>
    <property type="match status" value="1"/>
</dbReference>
<evidence type="ECO:0000259" key="7">
    <source>
        <dbReference type="PROSITE" id="PS50109"/>
    </source>
</evidence>
<dbReference type="InterPro" id="IPR003661">
    <property type="entry name" value="HisK_dim/P_dom"/>
</dbReference>
<feature type="domain" description="PAC" evidence="9">
    <location>
        <begin position="238"/>
        <end position="288"/>
    </location>
</feature>
<dbReference type="PRINTS" id="PR00344">
    <property type="entry name" value="BCTRLSENSOR"/>
</dbReference>
<sequence>MQPIVKVTLENERGLILAHKKSMQLVQLSGMSLAVQTSFASAVSEIARDCITTGQGAYMNLGVQIRNKEKYLSAAIHDRNPSFINASAGVACARRLVDELDIQYSDQGKITRLLLKIPTHLQFSKARIAEWKNYLDQEIPLSPYQENSSKDEQLKELAEKLRESESRYKLLTDTLPLMIFTTDPAGKITYYNKYAKEYFGTTLDQLNESLWTYHIHPEDVAPDTPTIWFNNVVKLQPNQGEFRLRNKQGALIWHQLVSVPLDDTQHFSRVGFCVEIEAHKRMEQALSDNRELRETKQELERYQLELEQKIEELNRSNFELSQFAYVASHDLQEPLRKIIYYSNFLQQKYVGLIDEQGTRAFSNMFSAAQRMKQLIHDLLSLSRIRKEDNFTTATDLNQIFQEALQDLEMTIREKGAQVSMSSLPVISANPVQMRQLFGNIISNAIKYCAPDTQPVIAVHANNGGNGHVMLYIRDNGIGFEEKYLEKMFSLFQRLHTRDKYEGTGIGLTICKKIVELHKGNITATSTPGIGSTFIITLPVN</sequence>
<reference evidence="10 11" key="1">
    <citation type="submission" date="2016-08" db="EMBL/GenBank/DDBJ databases">
        <authorList>
            <person name="Seilhamer J.J."/>
        </authorList>
    </citation>
    <scope>NUCLEOTIDE SEQUENCE [LARGE SCALE GENOMIC DNA]</scope>
    <source>
        <strain evidence="10 11">A37T2</strain>
    </source>
</reference>
<evidence type="ECO:0000256" key="1">
    <source>
        <dbReference type="ARBA" id="ARBA00000085"/>
    </source>
</evidence>
<evidence type="ECO:0000256" key="2">
    <source>
        <dbReference type="ARBA" id="ARBA00012438"/>
    </source>
</evidence>
<organism evidence="10 11">
    <name type="scientific">Chitinophaga costaii</name>
    <dbReference type="NCBI Taxonomy" id="1335309"/>
    <lineage>
        <taxon>Bacteria</taxon>
        <taxon>Pseudomonadati</taxon>
        <taxon>Bacteroidota</taxon>
        <taxon>Chitinophagia</taxon>
        <taxon>Chitinophagales</taxon>
        <taxon>Chitinophagaceae</taxon>
        <taxon>Chitinophaga</taxon>
    </lineage>
</organism>
<dbReference type="SMART" id="SM00387">
    <property type="entry name" value="HATPase_c"/>
    <property type="match status" value="1"/>
</dbReference>
<dbReference type="InterPro" id="IPR052162">
    <property type="entry name" value="Sensor_kinase/Photoreceptor"/>
</dbReference>
<dbReference type="EC" id="2.7.13.3" evidence="2"/>
<dbReference type="InterPro" id="IPR013655">
    <property type="entry name" value="PAS_fold_3"/>
</dbReference>
<dbReference type="PROSITE" id="PS50109">
    <property type="entry name" value="HIS_KIN"/>
    <property type="match status" value="1"/>
</dbReference>
<keyword evidence="11" id="KW-1185">Reference proteome</keyword>
<feature type="coiled-coil region" evidence="6">
    <location>
        <begin position="147"/>
        <end position="174"/>
    </location>
</feature>
<dbReference type="SUPFAM" id="SSF47384">
    <property type="entry name" value="Homodimeric domain of signal transducing histidine kinase"/>
    <property type="match status" value="1"/>
</dbReference>
<dbReference type="InterPro" id="IPR000700">
    <property type="entry name" value="PAS-assoc_C"/>
</dbReference>
<keyword evidence="6" id="KW-0175">Coiled coil</keyword>
<dbReference type="Pfam" id="PF00512">
    <property type="entry name" value="HisKA"/>
    <property type="match status" value="1"/>
</dbReference>
<keyword evidence="3" id="KW-0597">Phosphoprotein</keyword>
<dbReference type="GO" id="GO:0000155">
    <property type="term" value="F:phosphorelay sensor kinase activity"/>
    <property type="evidence" value="ECO:0007669"/>
    <property type="project" value="InterPro"/>
</dbReference>
<dbReference type="OrthoDB" id="9766459at2"/>
<dbReference type="PANTHER" id="PTHR43304:SF1">
    <property type="entry name" value="PAC DOMAIN-CONTAINING PROTEIN"/>
    <property type="match status" value="1"/>
</dbReference>
<dbReference type="NCBIfam" id="TIGR00229">
    <property type="entry name" value="sensory_box"/>
    <property type="match status" value="1"/>
</dbReference>
<dbReference type="PANTHER" id="PTHR43304">
    <property type="entry name" value="PHYTOCHROME-LIKE PROTEIN CPH1"/>
    <property type="match status" value="1"/>
</dbReference>
<feature type="domain" description="PAS" evidence="8">
    <location>
        <begin position="164"/>
        <end position="219"/>
    </location>
</feature>
<feature type="domain" description="Histidine kinase" evidence="7">
    <location>
        <begin position="326"/>
        <end position="540"/>
    </location>
</feature>
<name>A0A1C4CAN6_9BACT</name>
<evidence type="ECO:0000256" key="4">
    <source>
        <dbReference type="ARBA" id="ARBA00022679"/>
    </source>
</evidence>
<protein>
    <recommendedName>
        <fullName evidence="2">histidine kinase</fullName>
        <ecNumber evidence="2">2.7.13.3</ecNumber>
    </recommendedName>
</protein>
<dbReference type="EMBL" id="FMAR01000004">
    <property type="protein sequence ID" value="SCC16044.1"/>
    <property type="molecule type" value="Genomic_DNA"/>
</dbReference>
<dbReference type="PROSITE" id="PS50113">
    <property type="entry name" value="PAC"/>
    <property type="match status" value="1"/>
</dbReference>
<dbReference type="SMART" id="SM00388">
    <property type="entry name" value="HisKA"/>
    <property type="match status" value="1"/>
</dbReference>
<dbReference type="InterPro" id="IPR000014">
    <property type="entry name" value="PAS"/>
</dbReference>
<evidence type="ECO:0000259" key="8">
    <source>
        <dbReference type="PROSITE" id="PS50112"/>
    </source>
</evidence>
<evidence type="ECO:0000259" key="9">
    <source>
        <dbReference type="PROSITE" id="PS50113"/>
    </source>
</evidence>
<dbReference type="Proteomes" id="UP000242818">
    <property type="component" value="Unassembled WGS sequence"/>
</dbReference>
<evidence type="ECO:0000313" key="10">
    <source>
        <dbReference type="EMBL" id="SCC16044.1"/>
    </source>
</evidence>
<dbReference type="Gene3D" id="3.30.450.20">
    <property type="entry name" value="PAS domain"/>
    <property type="match status" value="1"/>
</dbReference>
<dbReference type="InterPro" id="IPR036097">
    <property type="entry name" value="HisK_dim/P_sf"/>
</dbReference>
<evidence type="ECO:0000313" key="11">
    <source>
        <dbReference type="Proteomes" id="UP000242818"/>
    </source>
</evidence>
<dbReference type="SUPFAM" id="SSF55874">
    <property type="entry name" value="ATPase domain of HSP90 chaperone/DNA topoisomerase II/histidine kinase"/>
    <property type="match status" value="1"/>
</dbReference>
<dbReference type="Pfam" id="PF08447">
    <property type="entry name" value="PAS_3"/>
    <property type="match status" value="1"/>
</dbReference>
<dbReference type="Gene3D" id="3.30.565.10">
    <property type="entry name" value="Histidine kinase-like ATPase, C-terminal domain"/>
    <property type="match status" value="1"/>
</dbReference>
<evidence type="ECO:0000256" key="6">
    <source>
        <dbReference type="SAM" id="Coils"/>
    </source>
</evidence>
<gene>
    <name evidence="10" type="ORF">GA0116948_10431</name>
</gene>
<dbReference type="InterPro" id="IPR005467">
    <property type="entry name" value="His_kinase_dom"/>
</dbReference>
<dbReference type="InterPro" id="IPR003594">
    <property type="entry name" value="HATPase_dom"/>
</dbReference>
<dbReference type="InterPro" id="IPR036890">
    <property type="entry name" value="HATPase_C_sf"/>
</dbReference>
<dbReference type="Gene3D" id="1.10.287.130">
    <property type="match status" value="1"/>
</dbReference>